<evidence type="ECO:0000256" key="1">
    <source>
        <dbReference type="SAM" id="MobiDB-lite"/>
    </source>
</evidence>
<dbReference type="AlphaFoldDB" id="A0AAV7TJE2"/>
<organism evidence="2 3">
    <name type="scientific">Pleurodeles waltl</name>
    <name type="common">Iberian ribbed newt</name>
    <dbReference type="NCBI Taxonomy" id="8319"/>
    <lineage>
        <taxon>Eukaryota</taxon>
        <taxon>Metazoa</taxon>
        <taxon>Chordata</taxon>
        <taxon>Craniata</taxon>
        <taxon>Vertebrata</taxon>
        <taxon>Euteleostomi</taxon>
        <taxon>Amphibia</taxon>
        <taxon>Batrachia</taxon>
        <taxon>Caudata</taxon>
        <taxon>Salamandroidea</taxon>
        <taxon>Salamandridae</taxon>
        <taxon>Pleurodelinae</taxon>
        <taxon>Pleurodeles</taxon>
    </lineage>
</organism>
<gene>
    <name evidence="2" type="ORF">NDU88_001687</name>
</gene>
<protein>
    <submittedName>
        <fullName evidence="2">Uncharacterized protein</fullName>
    </submittedName>
</protein>
<sequence length="125" mass="13872">MKPRCVSSGPTDFQSQNNGEQRSRGECIRQRSSRTPQGGHCTRGVCAAGKKKKQTMQCVIVRRNATLRTAATHQVVLVPGADATAHERDNSPYEALEVIRERPITDHVLQMTTAVSARVFISQRR</sequence>
<dbReference type="EMBL" id="JANPWB010000006">
    <property type="protein sequence ID" value="KAJ1176406.1"/>
    <property type="molecule type" value="Genomic_DNA"/>
</dbReference>
<reference evidence="2" key="1">
    <citation type="journal article" date="2022" name="bioRxiv">
        <title>Sequencing and chromosome-scale assembly of the giantPleurodeles waltlgenome.</title>
        <authorList>
            <person name="Brown T."/>
            <person name="Elewa A."/>
            <person name="Iarovenko S."/>
            <person name="Subramanian E."/>
            <person name="Araus A.J."/>
            <person name="Petzold A."/>
            <person name="Susuki M."/>
            <person name="Suzuki K.-i.T."/>
            <person name="Hayashi T."/>
            <person name="Toyoda A."/>
            <person name="Oliveira C."/>
            <person name="Osipova E."/>
            <person name="Leigh N.D."/>
            <person name="Simon A."/>
            <person name="Yun M.H."/>
        </authorList>
    </citation>
    <scope>NUCLEOTIDE SEQUENCE</scope>
    <source>
        <strain evidence="2">20211129_DDA</strain>
        <tissue evidence="2">Liver</tissue>
    </source>
</reference>
<keyword evidence="3" id="KW-1185">Reference proteome</keyword>
<feature type="compositionally biased region" description="Polar residues" evidence="1">
    <location>
        <begin position="8"/>
        <end position="20"/>
    </location>
</feature>
<evidence type="ECO:0000313" key="3">
    <source>
        <dbReference type="Proteomes" id="UP001066276"/>
    </source>
</evidence>
<dbReference type="Proteomes" id="UP001066276">
    <property type="component" value="Chromosome 3_2"/>
</dbReference>
<comment type="caution">
    <text evidence="2">The sequence shown here is derived from an EMBL/GenBank/DDBJ whole genome shotgun (WGS) entry which is preliminary data.</text>
</comment>
<evidence type="ECO:0000313" key="2">
    <source>
        <dbReference type="EMBL" id="KAJ1176406.1"/>
    </source>
</evidence>
<feature type="region of interest" description="Disordered" evidence="1">
    <location>
        <begin position="1"/>
        <end position="44"/>
    </location>
</feature>
<proteinExistence type="predicted"/>
<accession>A0AAV7TJE2</accession>
<name>A0AAV7TJE2_PLEWA</name>